<dbReference type="GO" id="GO:0006412">
    <property type="term" value="P:translation"/>
    <property type="evidence" value="ECO:0007669"/>
    <property type="project" value="InterPro"/>
</dbReference>
<dbReference type="Pfam" id="PF00380">
    <property type="entry name" value="Ribosomal_S9"/>
    <property type="match status" value="1"/>
</dbReference>
<dbReference type="Gene3D" id="3.30.230.10">
    <property type="match status" value="1"/>
</dbReference>
<sequence length="89" mass="9838">EAYRKIVKEPLELVGFLDRFDVEAQVKGGGLTGQAGALRLGIARVIAQINPELRKTLKKAGFLTRDARVKERKKPGLRGARAKPQTSKR</sequence>
<keyword evidence="3 4" id="KW-0687">Ribonucleoprotein</keyword>
<reference evidence="7 8" key="1">
    <citation type="submission" date="2018-06" db="EMBL/GenBank/DDBJ databases">
        <title>Extensive metabolic versatility and redundancy in microbially diverse, dynamic hydrothermal sediments.</title>
        <authorList>
            <person name="Dombrowski N."/>
            <person name="Teske A."/>
            <person name="Baker B.J."/>
        </authorList>
    </citation>
    <scope>NUCLEOTIDE SEQUENCE [LARGE SCALE GENOMIC DNA]</scope>
    <source>
        <strain evidence="7">B19_G9</strain>
    </source>
</reference>
<name>A0A662D6B2_UNCAE</name>
<comment type="caution">
    <text evidence="7">The sequence shown here is derived from an EMBL/GenBank/DDBJ whole genome shotgun (WGS) entry which is preliminary data.</text>
</comment>
<dbReference type="InterPro" id="IPR023035">
    <property type="entry name" value="Ribosomal_uS9_bac/plastid"/>
</dbReference>
<dbReference type="Proteomes" id="UP000267654">
    <property type="component" value="Unassembled WGS sequence"/>
</dbReference>
<evidence type="ECO:0000256" key="1">
    <source>
        <dbReference type="ARBA" id="ARBA00005251"/>
    </source>
</evidence>
<dbReference type="EMBL" id="QMQB01000293">
    <property type="protein sequence ID" value="RLE10985.1"/>
    <property type="molecule type" value="Genomic_DNA"/>
</dbReference>
<dbReference type="NCBIfam" id="NF001099">
    <property type="entry name" value="PRK00132.1"/>
    <property type="match status" value="1"/>
</dbReference>
<feature type="region of interest" description="Disordered" evidence="6">
    <location>
        <begin position="68"/>
        <end position="89"/>
    </location>
</feature>
<dbReference type="PROSITE" id="PS00360">
    <property type="entry name" value="RIBOSOMAL_S9"/>
    <property type="match status" value="1"/>
</dbReference>
<comment type="similarity">
    <text evidence="1 4">Belongs to the universal ribosomal protein uS9 family.</text>
</comment>
<dbReference type="InterPro" id="IPR000754">
    <property type="entry name" value="Ribosomal_uS9"/>
</dbReference>
<evidence type="ECO:0000256" key="3">
    <source>
        <dbReference type="ARBA" id="ARBA00023274"/>
    </source>
</evidence>
<evidence type="ECO:0000256" key="2">
    <source>
        <dbReference type="ARBA" id="ARBA00022980"/>
    </source>
</evidence>
<evidence type="ECO:0000256" key="6">
    <source>
        <dbReference type="SAM" id="MobiDB-lite"/>
    </source>
</evidence>
<evidence type="ECO:0000313" key="7">
    <source>
        <dbReference type="EMBL" id="RLE10985.1"/>
    </source>
</evidence>
<dbReference type="InterPro" id="IPR020568">
    <property type="entry name" value="Ribosomal_Su5_D2-typ_SF"/>
</dbReference>
<dbReference type="GO" id="GO:0003735">
    <property type="term" value="F:structural constituent of ribosome"/>
    <property type="evidence" value="ECO:0007669"/>
    <property type="project" value="InterPro"/>
</dbReference>
<gene>
    <name evidence="7" type="ORF">DRI96_07010</name>
</gene>
<dbReference type="PANTHER" id="PTHR21569">
    <property type="entry name" value="RIBOSOMAL PROTEIN S9"/>
    <property type="match status" value="1"/>
</dbReference>
<dbReference type="InterPro" id="IPR014721">
    <property type="entry name" value="Ribsml_uS5_D2-typ_fold_subgr"/>
</dbReference>
<evidence type="ECO:0000256" key="4">
    <source>
        <dbReference type="RuleBase" id="RU003815"/>
    </source>
</evidence>
<organism evidence="7 8">
    <name type="scientific">Aerophobetes bacterium</name>
    <dbReference type="NCBI Taxonomy" id="2030807"/>
    <lineage>
        <taxon>Bacteria</taxon>
        <taxon>Candidatus Aerophobota</taxon>
    </lineage>
</organism>
<accession>A0A662D6B2</accession>
<protein>
    <recommendedName>
        <fullName evidence="5">30S ribosomal protein S9</fullName>
    </recommendedName>
</protein>
<keyword evidence="2 4" id="KW-0689">Ribosomal protein</keyword>
<dbReference type="GO" id="GO:0015935">
    <property type="term" value="C:small ribosomal subunit"/>
    <property type="evidence" value="ECO:0007669"/>
    <property type="project" value="TreeGrafter"/>
</dbReference>
<evidence type="ECO:0000256" key="5">
    <source>
        <dbReference type="RuleBase" id="RU003816"/>
    </source>
</evidence>
<dbReference type="GO" id="GO:0005737">
    <property type="term" value="C:cytoplasm"/>
    <property type="evidence" value="ECO:0007669"/>
    <property type="project" value="UniProtKB-ARBA"/>
</dbReference>
<feature type="non-terminal residue" evidence="7">
    <location>
        <position position="1"/>
    </location>
</feature>
<dbReference type="GO" id="GO:0003723">
    <property type="term" value="F:RNA binding"/>
    <property type="evidence" value="ECO:0007669"/>
    <property type="project" value="TreeGrafter"/>
</dbReference>
<dbReference type="SUPFAM" id="SSF54211">
    <property type="entry name" value="Ribosomal protein S5 domain 2-like"/>
    <property type="match status" value="1"/>
</dbReference>
<evidence type="ECO:0000313" key="8">
    <source>
        <dbReference type="Proteomes" id="UP000267654"/>
    </source>
</evidence>
<dbReference type="InterPro" id="IPR020574">
    <property type="entry name" value="Ribosomal_uS9_CS"/>
</dbReference>
<proteinExistence type="inferred from homology"/>
<dbReference type="PANTHER" id="PTHR21569:SF1">
    <property type="entry name" value="SMALL RIBOSOMAL SUBUNIT PROTEIN US9M"/>
    <property type="match status" value="1"/>
</dbReference>
<dbReference type="AlphaFoldDB" id="A0A662D6B2"/>